<sequence length="67" mass="7369">MRSYLIPIISFLILSFTLSCSLFEKEDNKKEDALTALLLYVYAYNQAAGCSGPKSGFTICIPKGIAE</sequence>
<dbReference type="RefSeq" id="WP_015678534.1">
    <property type="nucleotide sequence ID" value="NZ_AOGX02000029.1"/>
</dbReference>
<dbReference type="Proteomes" id="UP000013996">
    <property type="component" value="Unassembled WGS sequence"/>
</dbReference>
<dbReference type="PROSITE" id="PS51257">
    <property type="entry name" value="PROKAR_LIPOPROTEIN"/>
    <property type="match status" value="1"/>
</dbReference>
<dbReference type="EMBL" id="AOGX02000029">
    <property type="protein sequence ID" value="EOQ87879.1"/>
    <property type="molecule type" value="Genomic_DNA"/>
</dbReference>
<keyword evidence="1" id="KW-0449">Lipoprotein</keyword>
<accession>A0A5E8H9J0</accession>
<organism evidence="1 2">
    <name type="scientific">Leptospira yanagawae serovar Saopaulo str. Sao Paulo = ATCC 700523</name>
    <dbReference type="NCBI Taxonomy" id="1249483"/>
    <lineage>
        <taxon>Bacteria</taxon>
        <taxon>Pseudomonadati</taxon>
        <taxon>Spirochaetota</taxon>
        <taxon>Spirochaetia</taxon>
        <taxon>Leptospirales</taxon>
        <taxon>Leptospiraceae</taxon>
        <taxon>Leptospira</taxon>
    </lineage>
</organism>
<evidence type="ECO:0000313" key="2">
    <source>
        <dbReference type="Proteomes" id="UP000013996"/>
    </source>
</evidence>
<protein>
    <submittedName>
        <fullName evidence="1">Putative lipoprotein</fullName>
    </submittedName>
</protein>
<dbReference type="STRING" id="1249483.LEP1GSC202_2116"/>
<gene>
    <name evidence="1" type="ORF">LEP1GSC202_2116</name>
</gene>
<evidence type="ECO:0000313" key="1">
    <source>
        <dbReference type="EMBL" id="EOQ87879.1"/>
    </source>
</evidence>
<comment type="caution">
    <text evidence="1">The sequence shown here is derived from an EMBL/GenBank/DDBJ whole genome shotgun (WGS) entry which is preliminary data.</text>
</comment>
<reference evidence="1 2" key="1">
    <citation type="submission" date="2013-04" db="EMBL/GenBank/DDBJ databases">
        <authorList>
            <person name="Harkins D.M."/>
            <person name="Durkin A.S."/>
            <person name="Brinkac L.M."/>
            <person name="Haft D.H."/>
            <person name="Selengut J.D."/>
            <person name="Sanka R."/>
            <person name="DePew J."/>
            <person name="Purushe J."/>
            <person name="Hartskeerl R.A."/>
            <person name="Ahmed A."/>
            <person name="van der Linden H."/>
            <person name="Goris M.G.A."/>
            <person name="Vinetz J.M."/>
            <person name="Sutton G.G."/>
            <person name="Nierman W.C."/>
            <person name="Fouts D.E."/>
        </authorList>
    </citation>
    <scope>NUCLEOTIDE SEQUENCE [LARGE SCALE GENOMIC DNA]</scope>
    <source>
        <strain evidence="1 2">Sao Paulo</strain>
    </source>
</reference>
<name>A0A5E8H9J0_9LEPT</name>
<proteinExistence type="predicted"/>
<dbReference type="AlphaFoldDB" id="A0A5E8H9J0"/>